<reference evidence="1 2" key="1">
    <citation type="submission" date="2019-06" db="EMBL/GenBank/DDBJ databases">
        <title>Draft genomes of female and male turbot (Scophthalmus maximus).</title>
        <authorList>
            <person name="Xu H."/>
            <person name="Xu X.-W."/>
            <person name="Shao C."/>
            <person name="Chen S."/>
        </authorList>
    </citation>
    <scope>NUCLEOTIDE SEQUENCE [LARGE SCALE GENOMIC DNA]</scope>
    <source>
        <strain evidence="1">Ysfricsl-2016a</strain>
        <tissue evidence="1">Blood</tissue>
    </source>
</reference>
<gene>
    <name evidence="1" type="ORF">F2P81_015382</name>
</gene>
<protein>
    <submittedName>
        <fullName evidence="1">Uncharacterized protein</fullName>
    </submittedName>
</protein>
<name>A0A6A4SS73_SCOMX</name>
<dbReference type="AlphaFoldDB" id="A0A6A4SS73"/>
<evidence type="ECO:0000313" key="2">
    <source>
        <dbReference type="Proteomes" id="UP000438429"/>
    </source>
</evidence>
<comment type="caution">
    <text evidence="1">The sequence shown here is derived from an EMBL/GenBank/DDBJ whole genome shotgun (WGS) entry which is preliminary data.</text>
</comment>
<sequence>MTGSVGVRHVGLRSAYEHTLRRMWIRRSGFAHWELLFRSKSSLSACYFGWTKPPPQWSHLKAAVPLRIWVPLQRGRCLPVAKETSATRRRRRSRFRVCAALEGDPLFVRHNSARVKYLRVK</sequence>
<evidence type="ECO:0000313" key="1">
    <source>
        <dbReference type="EMBL" id="KAF0033092.1"/>
    </source>
</evidence>
<dbReference type="EMBL" id="VEVO01000013">
    <property type="protein sequence ID" value="KAF0033092.1"/>
    <property type="molecule type" value="Genomic_DNA"/>
</dbReference>
<proteinExistence type="predicted"/>
<accession>A0A6A4SS73</accession>
<dbReference type="Proteomes" id="UP000438429">
    <property type="component" value="Unassembled WGS sequence"/>
</dbReference>
<organism evidence="1 2">
    <name type="scientific">Scophthalmus maximus</name>
    <name type="common">Turbot</name>
    <name type="synonym">Psetta maxima</name>
    <dbReference type="NCBI Taxonomy" id="52904"/>
    <lineage>
        <taxon>Eukaryota</taxon>
        <taxon>Metazoa</taxon>
        <taxon>Chordata</taxon>
        <taxon>Craniata</taxon>
        <taxon>Vertebrata</taxon>
        <taxon>Euteleostomi</taxon>
        <taxon>Actinopterygii</taxon>
        <taxon>Neopterygii</taxon>
        <taxon>Teleostei</taxon>
        <taxon>Neoteleostei</taxon>
        <taxon>Acanthomorphata</taxon>
        <taxon>Carangaria</taxon>
        <taxon>Pleuronectiformes</taxon>
        <taxon>Pleuronectoidei</taxon>
        <taxon>Scophthalmidae</taxon>
        <taxon>Scophthalmus</taxon>
    </lineage>
</organism>